<sequence length="27" mass="3063">MTAMGCWWVTKRALSIYTQLSVQGSED</sequence>
<protein>
    <submittedName>
        <fullName evidence="1">Uncharacterized protein</fullName>
    </submittedName>
</protein>
<proteinExistence type="predicted"/>
<evidence type="ECO:0000313" key="1">
    <source>
        <dbReference type="EMBL" id="JAH24390.1"/>
    </source>
</evidence>
<dbReference type="EMBL" id="GBXM01084187">
    <property type="protein sequence ID" value="JAH24390.1"/>
    <property type="molecule type" value="Transcribed_RNA"/>
</dbReference>
<reference evidence="1" key="2">
    <citation type="journal article" date="2015" name="Fish Shellfish Immunol.">
        <title>Early steps in the European eel (Anguilla anguilla)-Vibrio vulnificus interaction in the gills: Role of the RtxA13 toxin.</title>
        <authorList>
            <person name="Callol A."/>
            <person name="Pajuelo D."/>
            <person name="Ebbesson L."/>
            <person name="Teles M."/>
            <person name="MacKenzie S."/>
            <person name="Amaro C."/>
        </authorList>
    </citation>
    <scope>NUCLEOTIDE SEQUENCE</scope>
</reference>
<dbReference type="AlphaFoldDB" id="A0A0E9R7F0"/>
<reference evidence="1" key="1">
    <citation type="submission" date="2014-11" db="EMBL/GenBank/DDBJ databases">
        <authorList>
            <person name="Amaro Gonzalez C."/>
        </authorList>
    </citation>
    <scope>NUCLEOTIDE SEQUENCE</scope>
</reference>
<accession>A0A0E9R7F0</accession>
<name>A0A0E9R7F0_ANGAN</name>
<organism evidence="1">
    <name type="scientific">Anguilla anguilla</name>
    <name type="common">European freshwater eel</name>
    <name type="synonym">Muraena anguilla</name>
    <dbReference type="NCBI Taxonomy" id="7936"/>
    <lineage>
        <taxon>Eukaryota</taxon>
        <taxon>Metazoa</taxon>
        <taxon>Chordata</taxon>
        <taxon>Craniata</taxon>
        <taxon>Vertebrata</taxon>
        <taxon>Euteleostomi</taxon>
        <taxon>Actinopterygii</taxon>
        <taxon>Neopterygii</taxon>
        <taxon>Teleostei</taxon>
        <taxon>Anguilliformes</taxon>
        <taxon>Anguillidae</taxon>
        <taxon>Anguilla</taxon>
    </lineage>
</organism>